<keyword evidence="3" id="KW-1185">Reference proteome</keyword>
<evidence type="ECO:0000313" key="3">
    <source>
        <dbReference type="Proteomes" id="UP000242561"/>
    </source>
</evidence>
<keyword evidence="1" id="KW-0732">Signal</keyword>
<evidence type="ECO:0000256" key="1">
    <source>
        <dbReference type="SAM" id="SignalP"/>
    </source>
</evidence>
<dbReference type="AlphaFoldDB" id="A0A1L3J9S9"/>
<name>A0A1L3J9S9_9SPHN</name>
<dbReference type="OrthoDB" id="7502233at2"/>
<feature type="signal peptide" evidence="1">
    <location>
        <begin position="1"/>
        <end position="26"/>
    </location>
</feature>
<sequence length="528" mass="58661">MKIPKLLLTGAALAFTMNGMVSNAAAAEKEPSLYLQCDGQPNNTSAGETVARLIGAITLLGLFAPQPEAPDPKARKFGEEGVKICSQLIDGTESLNPEKNPVRRLELILGRALHHIEAKNYEAAIADTQLAQKEATEQGFMDDPYISSSFGRAFPRIEAEALLRMGKPKEAQQTLFDRIQTSKFSFFPVLTTPNYPEFLKDLSAGEEKLLDNKVRMYPALLSFKATRLDLAGRFDEASKTRESAVHYFKLLSPAKDSSILLARAALSHALNNDWDMADKRAAAASTNMHKLTNEGTPETDRTDTVELLDLYNILKLAHEGKMTEARRNFGARSQWLSPSFGAVMAVNSMLRKDAPQSELFGLLTKSSDELWDKQYADATAKTLAQDSDNKSLFAMIPPMNKASSYEAFSNNVWKTSKSKYLSKEKLNAKDDKRMAGYLLFDYYSDISPRYDAFILHSALMAQKNGHNSFVFIPLIDSSQAWVYFNEADDEAKHAEFSLNAEQVIAELSDIIPSPEALKIIKANRAKKK</sequence>
<evidence type="ECO:0000313" key="2">
    <source>
        <dbReference type="EMBL" id="APG61871.1"/>
    </source>
</evidence>
<reference evidence="2 3" key="1">
    <citation type="submission" date="2016-11" db="EMBL/GenBank/DDBJ databases">
        <title>Sphingorhabdus sp. LPB0140, isolated from marine environment.</title>
        <authorList>
            <person name="Kim E."/>
            <person name="Yi H."/>
        </authorList>
    </citation>
    <scope>NUCLEOTIDE SEQUENCE [LARGE SCALE GENOMIC DNA]</scope>
    <source>
        <strain evidence="2 3">LPB0140</strain>
    </source>
</reference>
<dbReference type="STRING" id="1913578.LPB140_02440"/>
<dbReference type="RefSeq" id="WP_072558518.1">
    <property type="nucleotide sequence ID" value="NZ_CP018154.1"/>
</dbReference>
<dbReference type="KEGG" id="sphl:LPB140_02440"/>
<dbReference type="EMBL" id="CP018154">
    <property type="protein sequence ID" value="APG61871.1"/>
    <property type="molecule type" value="Genomic_DNA"/>
</dbReference>
<protein>
    <recommendedName>
        <fullName evidence="4">Tetratricopeptide repeat protein</fullName>
    </recommendedName>
</protein>
<evidence type="ECO:0008006" key="4">
    <source>
        <dbReference type="Google" id="ProtNLM"/>
    </source>
</evidence>
<accession>A0A1L3J9S9</accession>
<proteinExistence type="predicted"/>
<feature type="chain" id="PRO_5012227924" description="Tetratricopeptide repeat protein" evidence="1">
    <location>
        <begin position="27"/>
        <end position="528"/>
    </location>
</feature>
<organism evidence="2 3">
    <name type="scientific">Sphingorhabdus lutea</name>
    <dbReference type="NCBI Taxonomy" id="1913578"/>
    <lineage>
        <taxon>Bacteria</taxon>
        <taxon>Pseudomonadati</taxon>
        <taxon>Pseudomonadota</taxon>
        <taxon>Alphaproteobacteria</taxon>
        <taxon>Sphingomonadales</taxon>
        <taxon>Sphingomonadaceae</taxon>
        <taxon>Sphingorhabdus</taxon>
    </lineage>
</organism>
<gene>
    <name evidence="2" type="ORF">LPB140_02440</name>
</gene>
<dbReference type="Proteomes" id="UP000242561">
    <property type="component" value="Chromosome"/>
</dbReference>